<feature type="transmembrane region" description="Helical" evidence="1">
    <location>
        <begin position="32"/>
        <end position="53"/>
    </location>
</feature>
<dbReference type="Proteomes" id="UP000825367">
    <property type="component" value="Chromosome"/>
</dbReference>
<sequence length="164" mass="17518">MAQDTRGPMPPETAGMRRISLNAPHWQQGRRLLLAQAAVTGLLGVVGLIGVLARPQTDGWQPLGVPLTPALSIVLLGIAAVTLVVLAHRRAATVFTLVMTAVALALMIICAVAAAHRDPGPLGFTAPAIVLWSILFCYNIGSAMWLLPDQIEGPTWIPQRRSHR</sequence>
<dbReference type="EMBL" id="CP080333">
    <property type="protein sequence ID" value="QYL16342.1"/>
    <property type="molecule type" value="Genomic_DNA"/>
</dbReference>
<feature type="transmembrane region" description="Helical" evidence="1">
    <location>
        <begin position="94"/>
        <end position="116"/>
    </location>
</feature>
<dbReference type="RefSeq" id="WP_071949044.1">
    <property type="nucleotide sequence ID" value="NZ_BAAAVX010000047.1"/>
</dbReference>
<keyword evidence="1" id="KW-1133">Transmembrane helix</keyword>
<feature type="transmembrane region" description="Helical" evidence="1">
    <location>
        <begin position="65"/>
        <end position="87"/>
    </location>
</feature>
<evidence type="ECO:0008006" key="4">
    <source>
        <dbReference type="Google" id="ProtNLM"/>
    </source>
</evidence>
<evidence type="ECO:0000313" key="3">
    <source>
        <dbReference type="Proteomes" id="UP000825367"/>
    </source>
</evidence>
<accession>A0ABX8VF89</accession>
<protein>
    <recommendedName>
        <fullName evidence="4">Integral membrane protein</fullName>
    </recommendedName>
</protein>
<keyword evidence="1" id="KW-0812">Transmembrane</keyword>
<organism evidence="2 3">
    <name type="scientific">Mycolicibacterium pallens</name>
    <dbReference type="NCBI Taxonomy" id="370524"/>
    <lineage>
        <taxon>Bacteria</taxon>
        <taxon>Bacillati</taxon>
        <taxon>Actinomycetota</taxon>
        <taxon>Actinomycetes</taxon>
        <taxon>Mycobacteriales</taxon>
        <taxon>Mycobacteriaceae</taxon>
        <taxon>Mycolicibacterium</taxon>
    </lineage>
</organism>
<gene>
    <name evidence="2" type="ORF">K0O64_25550</name>
</gene>
<keyword evidence="3" id="KW-1185">Reference proteome</keyword>
<reference evidence="2 3" key="1">
    <citation type="submission" date="2021-07" db="EMBL/GenBank/DDBJ databases">
        <title>Whole genome sequencing of non-tuberculosis mycobacteria type-strains.</title>
        <authorList>
            <person name="Igarashi Y."/>
            <person name="Osugi A."/>
            <person name="Mitarai S."/>
        </authorList>
    </citation>
    <scope>NUCLEOTIDE SEQUENCE [LARGE SCALE GENOMIC DNA]</scope>
    <source>
        <strain evidence="2 3">JCM 16370</strain>
    </source>
</reference>
<name>A0ABX8VF89_9MYCO</name>
<proteinExistence type="predicted"/>
<evidence type="ECO:0000313" key="2">
    <source>
        <dbReference type="EMBL" id="QYL16342.1"/>
    </source>
</evidence>
<evidence type="ECO:0000256" key="1">
    <source>
        <dbReference type="SAM" id="Phobius"/>
    </source>
</evidence>
<feature type="transmembrane region" description="Helical" evidence="1">
    <location>
        <begin position="128"/>
        <end position="147"/>
    </location>
</feature>
<keyword evidence="1" id="KW-0472">Membrane</keyword>